<proteinExistence type="predicted"/>
<organism evidence="1 2">
    <name type="scientific">Rhodovulum iodosum</name>
    <dbReference type="NCBI Taxonomy" id="68291"/>
    <lineage>
        <taxon>Bacteria</taxon>
        <taxon>Pseudomonadati</taxon>
        <taxon>Pseudomonadota</taxon>
        <taxon>Alphaproteobacteria</taxon>
        <taxon>Rhodobacterales</taxon>
        <taxon>Paracoccaceae</taxon>
        <taxon>Rhodovulum</taxon>
    </lineage>
</organism>
<gene>
    <name evidence="1" type="ORF">Ga0609869_002778</name>
</gene>
<accession>A0ABV3XVP4</accession>
<evidence type="ECO:0000313" key="1">
    <source>
        <dbReference type="EMBL" id="MEX5729425.1"/>
    </source>
</evidence>
<dbReference type="Proteomes" id="UP001560019">
    <property type="component" value="Unassembled WGS sequence"/>
</dbReference>
<comment type="caution">
    <text evidence="1">The sequence shown here is derived from an EMBL/GenBank/DDBJ whole genome shotgun (WGS) entry which is preliminary data.</text>
</comment>
<evidence type="ECO:0000313" key="2">
    <source>
        <dbReference type="Proteomes" id="UP001560019"/>
    </source>
</evidence>
<protein>
    <recommendedName>
        <fullName evidence="3">Glyceraldehyde-3-phosphate dehydrogenase</fullName>
    </recommendedName>
</protein>
<evidence type="ECO:0008006" key="3">
    <source>
        <dbReference type="Google" id="ProtNLM"/>
    </source>
</evidence>
<reference evidence="1 2" key="1">
    <citation type="submission" date="2024-06" db="EMBL/GenBank/DDBJ databases">
        <title>Genome of Rhodovulum iodosum, a marine photoferrotroph.</title>
        <authorList>
            <person name="Bianchini G."/>
            <person name="Nikeleit V."/>
            <person name="Kappler A."/>
            <person name="Bryce C."/>
            <person name="Sanchez-Baracaldo P."/>
        </authorList>
    </citation>
    <scope>NUCLEOTIDE SEQUENCE [LARGE SCALE GENOMIC DNA]</scope>
    <source>
        <strain evidence="1 2">UT/N1</strain>
    </source>
</reference>
<sequence>MTNRIAAILLLIIAAALGLDILLQDGAGTLFLARKLFGLIEYLAFWR</sequence>
<dbReference type="EMBL" id="JBEHHI010000002">
    <property type="protein sequence ID" value="MEX5729425.1"/>
    <property type="molecule type" value="Genomic_DNA"/>
</dbReference>
<dbReference type="RefSeq" id="WP_170168808.1">
    <property type="nucleotide sequence ID" value="NZ_JBEHHI010000002.1"/>
</dbReference>
<name>A0ABV3XVP4_9RHOB</name>
<keyword evidence="2" id="KW-1185">Reference proteome</keyword>